<protein>
    <recommendedName>
        <fullName evidence="1">Endonuclease/exonuclease/phosphatase domain-containing protein</fullName>
    </recommendedName>
</protein>
<reference evidence="2" key="1">
    <citation type="submission" date="2020-05" db="UniProtKB">
        <authorList>
            <consortium name="EnsemblMetazoa"/>
        </authorList>
    </citation>
    <scope>IDENTIFICATION</scope>
    <source>
        <strain evidence="2">BB02</strain>
    </source>
</reference>
<gene>
    <name evidence="2" type="primary">106072682</name>
</gene>
<evidence type="ECO:0000313" key="3">
    <source>
        <dbReference type="Proteomes" id="UP000076420"/>
    </source>
</evidence>
<dbReference type="InterPro" id="IPR005135">
    <property type="entry name" value="Endo/exonuclease/phosphatase"/>
</dbReference>
<dbReference type="Gene3D" id="3.60.10.10">
    <property type="entry name" value="Endonuclease/exonuclease/phosphatase"/>
    <property type="match status" value="1"/>
</dbReference>
<organism evidence="2 3">
    <name type="scientific">Biomphalaria glabrata</name>
    <name type="common">Bloodfluke planorb</name>
    <name type="synonym">Freshwater snail</name>
    <dbReference type="NCBI Taxonomy" id="6526"/>
    <lineage>
        <taxon>Eukaryota</taxon>
        <taxon>Metazoa</taxon>
        <taxon>Spiralia</taxon>
        <taxon>Lophotrochozoa</taxon>
        <taxon>Mollusca</taxon>
        <taxon>Gastropoda</taxon>
        <taxon>Heterobranchia</taxon>
        <taxon>Euthyneura</taxon>
        <taxon>Panpulmonata</taxon>
        <taxon>Hygrophila</taxon>
        <taxon>Lymnaeoidea</taxon>
        <taxon>Planorbidae</taxon>
        <taxon>Biomphalaria</taxon>
    </lineage>
</organism>
<dbReference type="EnsemblMetazoa" id="BGLB032847-RA">
    <property type="protein sequence ID" value="BGLB032847-PA"/>
    <property type="gene ID" value="BGLB032847"/>
</dbReference>
<name>A0A2C9LMS3_BIOGL</name>
<accession>A0A2C9LMS3</accession>
<evidence type="ECO:0000313" key="2">
    <source>
        <dbReference type="EnsemblMetazoa" id="BGLB032847-PA"/>
    </source>
</evidence>
<dbReference type="PANTHER" id="PTHR36688">
    <property type="entry name" value="ENDO/EXONUCLEASE/PHOSPHATASE DOMAIN-CONTAINING PROTEIN"/>
    <property type="match status" value="1"/>
</dbReference>
<dbReference type="KEGG" id="bgt:106072682"/>
<evidence type="ECO:0000259" key="1">
    <source>
        <dbReference type="Pfam" id="PF14529"/>
    </source>
</evidence>
<dbReference type="Proteomes" id="UP000076420">
    <property type="component" value="Unassembled WGS sequence"/>
</dbReference>
<dbReference type="SUPFAM" id="SSF56219">
    <property type="entry name" value="DNase I-like"/>
    <property type="match status" value="1"/>
</dbReference>
<dbReference type="PANTHER" id="PTHR36688:SF1">
    <property type="entry name" value="ENDONUCLEASE_EXONUCLEASE_PHOSPHATASE DOMAIN-CONTAINING PROTEIN"/>
    <property type="match status" value="1"/>
</dbReference>
<dbReference type="InterPro" id="IPR036691">
    <property type="entry name" value="Endo/exonu/phosph_ase_sf"/>
</dbReference>
<dbReference type="GO" id="GO:0003824">
    <property type="term" value="F:catalytic activity"/>
    <property type="evidence" value="ECO:0007669"/>
    <property type="project" value="InterPro"/>
</dbReference>
<dbReference type="AlphaFoldDB" id="A0A2C9LMS3"/>
<dbReference type="InterPro" id="IPR052560">
    <property type="entry name" value="RdDP_mobile_element"/>
</dbReference>
<feature type="domain" description="Endonuclease/exonuclease/phosphatase" evidence="1">
    <location>
        <begin position="3"/>
        <end position="77"/>
    </location>
</feature>
<proteinExistence type="predicted"/>
<dbReference type="Pfam" id="PF14529">
    <property type="entry name" value="Exo_endo_phos_2"/>
    <property type="match status" value="1"/>
</dbReference>
<sequence length="170" mass="19517">INSQSWGYSDLNARGEEIEEWQAENRLILLNKPEDKPTFFSRAWLTSTTPDLAFATDNKKCTREVADQLATSDHRPILISIDTSFPRTKRKLLQIFNASWKSGRIPNIWKKAIMIPILKHGKPRNKLDSYRPISLTSCTCKLMERVINSRLTLILESNSLLTEAQAGFRK</sequence>
<dbReference type="VEuPathDB" id="VectorBase:BGLB032847"/>